<keyword evidence="8" id="KW-1185">Reference proteome</keyword>
<reference evidence="7 8" key="1">
    <citation type="submission" date="2018-04" db="EMBL/GenBank/DDBJ databases">
        <title>Genomic Encyclopedia of Type Strains, Phase IV (KMG-IV): sequencing the most valuable type-strain genomes for metagenomic binning, comparative biology and taxonomic classification.</title>
        <authorList>
            <person name="Goeker M."/>
        </authorList>
    </citation>
    <scope>NUCLEOTIDE SEQUENCE [LARGE SCALE GENOMIC DNA]</scope>
    <source>
        <strain evidence="7 8">DSM 104150</strain>
    </source>
</reference>
<keyword evidence="2" id="KW-0378">Hydrolase</keyword>
<dbReference type="OrthoDB" id="9805617at2"/>
<dbReference type="InterPro" id="IPR027417">
    <property type="entry name" value="P-loop_NTPase"/>
</dbReference>
<gene>
    <name evidence="7" type="ORF">C8D93_11146</name>
</gene>
<dbReference type="NCBIfam" id="TIGR01967">
    <property type="entry name" value="DEAH_box_HrpA"/>
    <property type="match status" value="1"/>
</dbReference>
<name>A0A318E7G2_9GAMM</name>
<evidence type="ECO:0000256" key="4">
    <source>
        <dbReference type="ARBA" id="ARBA00022840"/>
    </source>
</evidence>
<dbReference type="SMART" id="SM00487">
    <property type="entry name" value="DEXDc"/>
    <property type="match status" value="1"/>
</dbReference>
<dbReference type="Proteomes" id="UP000248330">
    <property type="component" value="Unassembled WGS sequence"/>
</dbReference>
<dbReference type="Pfam" id="PF11898">
    <property type="entry name" value="DUF3418"/>
    <property type="match status" value="1"/>
</dbReference>
<protein>
    <submittedName>
        <fullName evidence="7">ATP-dependent helicase HrpA</fullName>
    </submittedName>
</protein>
<dbReference type="Gene3D" id="3.40.50.300">
    <property type="entry name" value="P-loop containing nucleotide triphosphate hydrolases"/>
    <property type="match status" value="2"/>
</dbReference>
<evidence type="ECO:0000259" key="5">
    <source>
        <dbReference type="PROSITE" id="PS51192"/>
    </source>
</evidence>
<dbReference type="PROSITE" id="PS51194">
    <property type="entry name" value="HELICASE_CTER"/>
    <property type="match status" value="1"/>
</dbReference>
<dbReference type="InterPro" id="IPR011709">
    <property type="entry name" value="DEAD-box_helicase_OB_fold"/>
</dbReference>
<dbReference type="Pfam" id="PF04408">
    <property type="entry name" value="WHD_HA2"/>
    <property type="match status" value="1"/>
</dbReference>
<dbReference type="EMBL" id="QICN01000011">
    <property type="protein sequence ID" value="PXV64874.1"/>
    <property type="molecule type" value="Genomic_DNA"/>
</dbReference>
<dbReference type="PANTHER" id="PTHR18934">
    <property type="entry name" value="ATP-DEPENDENT RNA HELICASE"/>
    <property type="match status" value="1"/>
</dbReference>
<dbReference type="RefSeq" id="WP_110266422.1">
    <property type="nucleotide sequence ID" value="NZ_CAWNXA010000011.1"/>
</dbReference>
<dbReference type="SMART" id="SM00382">
    <property type="entry name" value="AAA"/>
    <property type="match status" value="1"/>
</dbReference>
<dbReference type="SMART" id="SM00847">
    <property type="entry name" value="HA2"/>
    <property type="match status" value="1"/>
</dbReference>
<dbReference type="InterPro" id="IPR010222">
    <property type="entry name" value="RNA_helicase_HrpA"/>
</dbReference>
<dbReference type="InterPro" id="IPR049945">
    <property type="entry name" value="AAA_22"/>
</dbReference>
<dbReference type="InterPro" id="IPR003593">
    <property type="entry name" value="AAA+_ATPase"/>
</dbReference>
<keyword evidence="1" id="KW-0547">Nucleotide-binding</keyword>
<comment type="caution">
    <text evidence="7">The sequence shown here is derived from an EMBL/GenBank/DDBJ whole genome shotgun (WGS) entry which is preliminary data.</text>
</comment>
<proteinExistence type="predicted"/>
<feature type="domain" description="Helicase C-terminal" evidence="6">
    <location>
        <begin position="261"/>
        <end position="432"/>
    </location>
</feature>
<keyword evidence="3 7" id="KW-0347">Helicase</keyword>
<dbReference type="InterPro" id="IPR001650">
    <property type="entry name" value="Helicase_C-like"/>
</dbReference>
<dbReference type="InterPro" id="IPR048333">
    <property type="entry name" value="HA2_WH"/>
</dbReference>
<dbReference type="InterPro" id="IPR007502">
    <property type="entry name" value="Helicase-assoc_dom"/>
</dbReference>
<evidence type="ECO:0000256" key="3">
    <source>
        <dbReference type="ARBA" id="ARBA00022806"/>
    </source>
</evidence>
<keyword evidence="4" id="KW-0067">ATP-binding</keyword>
<evidence type="ECO:0000313" key="8">
    <source>
        <dbReference type="Proteomes" id="UP000248330"/>
    </source>
</evidence>
<dbReference type="Pfam" id="PF13401">
    <property type="entry name" value="AAA_22"/>
    <property type="match status" value="1"/>
</dbReference>
<dbReference type="PANTHER" id="PTHR18934:SF99">
    <property type="entry name" value="ATP-DEPENDENT RNA HELICASE DHX37-RELATED"/>
    <property type="match status" value="1"/>
</dbReference>
<dbReference type="GO" id="GO:0003723">
    <property type="term" value="F:RNA binding"/>
    <property type="evidence" value="ECO:0007669"/>
    <property type="project" value="TreeGrafter"/>
</dbReference>
<dbReference type="SUPFAM" id="SSF52540">
    <property type="entry name" value="P-loop containing nucleoside triphosphate hydrolases"/>
    <property type="match status" value="1"/>
</dbReference>
<dbReference type="GO" id="GO:0005524">
    <property type="term" value="F:ATP binding"/>
    <property type="evidence" value="ECO:0007669"/>
    <property type="project" value="UniProtKB-KW"/>
</dbReference>
<dbReference type="Gene3D" id="1.20.120.1080">
    <property type="match status" value="1"/>
</dbReference>
<evidence type="ECO:0000313" key="7">
    <source>
        <dbReference type="EMBL" id="PXV64874.1"/>
    </source>
</evidence>
<dbReference type="SMART" id="SM00490">
    <property type="entry name" value="HELICc"/>
    <property type="match status" value="1"/>
</dbReference>
<evidence type="ECO:0000259" key="6">
    <source>
        <dbReference type="PROSITE" id="PS51194"/>
    </source>
</evidence>
<feature type="domain" description="Helicase ATP-binding" evidence="5">
    <location>
        <begin position="80"/>
        <end position="243"/>
    </location>
</feature>
<evidence type="ECO:0000256" key="1">
    <source>
        <dbReference type="ARBA" id="ARBA00022741"/>
    </source>
</evidence>
<dbReference type="PROSITE" id="PS51192">
    <property type="entry name" value="HELICASE_ATP_BIND_1"/>
    <property type="match status" value="1"/>
</dbReference>
<organism evidence="7 8">
    <name type="scientific">Sinimarinibacterium flocculans</name>
    <dbReference type="NCBI Taxonomy" id="985250"/>
    <lineage>
        <taxon>Bacteria</taxon>
        <taxon>Pseudomonadati</taxon>
        <taxon>Pseudomonadota</taxon>
        <taxon>Gammaproteobacteria</taxon>
        <taxon>Nevskiales</taxon>
        <taxon>Nevskiaceae</taxon>
        <taxon>Sinimarinibacterium</taxon>
    </lineage>
</organism>
<dbReference type="Pfam" id="PF07717">
    <property type="entry name" value="OB_NTP_bind"/>
    <property type="match status" value="1"/>
</dbReference>
<sequence>MDLDALRGQLAAAKDTLLQRDAARLAAQLARARPPRFDAARFERDVQQAQLKAENRQRLRPSRIDYPAELPVSQAREELLEAIRTHQVVVVCGETGSGKTTQLPKLCLELGRGTRGLIGHTQPRRLAARSVAHRIASELDSPLGGLVGYETRFDRRVSEQSLVKLMTDGILLAELARDHQLNAYDTIIIDEAHERSLNIDFLLGWLKRILPQRPDLKLIVTSATLDPERLSRHFNDAPILQVSGRTWPVEMRYRPADDDADLEGAIAAAAESLWRGSPQGDILVFLPGEREIRDAARVLEGRFPRAEILPLYSRLAATAQDKVFGRSSKPRIVLATNVAETSLTVPGIRYVIDTGMARLNRYAPRTGVQQLQIEPVSQAAANQRAGRCGRLGPGICVRLYAEDDFAARPPFTDPEIKRANLAGVILQMAALGLGRVDEFPWVDPPEGRHVAEAYRVLQTLGAFDDGGRLTALGREIARLPLDPRVARIALAGRDNAAREAIFVLAAAMSVQDPHEVPADAQDAARQKHAQWRHRRSDFLSLLLLWQRWREWSAAHSNRQLRKLCREHYVSFLRMEEWEAVHRQIVDLLRKPGDAPRRAPDDAAGWTAESLEAQYAPIHQALLAGLIDHIGQKLPESGDYQGPKGRRFFVHPGSALAKKTPPWIMSAQLAQTSRLFARTNAAIEPAWLESVGGHLVQRRLLHPTWNVERGEVSATEHLTLLGLPLLTRPRHYGSTHPAEAREIFIREALVGGRMQRKPAFLDQNLQLVDQIRDKEARLRRPDLLADDAQLFAFYDARLAADICTTAALKRLLKDPRQRSATARLAMTETDALRPGASTAIEDQFPDHLDIGGVRIGLSYHHEPGAEHDGVTFHIPLAQVHALQAADFDWLVPGLLAARIEGLIRTLPNRQRRAFTPAAEFAQAAAARLEPHGGDLLARLCAALTAMTGAAVAPEDFDPARLDAHLRPRFQLEDAQGTILGTADSLYGLQHRHRDAARTALNRAAATDPVLARWSRREITDWDFDDLPEQVQLASGAHAWPGLAVDGTRIDLRLFESPDAAQAAHRVGVRALLLARMPDRLRDLGKSVRSKLGMLAPAFALDIDAITQQLAARSAESVLLRDGAPRSRAAFQSALESRGAFSIDAQRRLDEVQNWLNKARELRARLRSLGERWPASLADLRGQLDSLFADGFVAAIPDAQWPRVALYLRAIDVRLERLPNKPARDDDLTRQLAPLSARLPAPFHAARWVLEEWRIALFAQELRAQGGPTASKVDDALRQP</sequence>
<dbReference type="InterPro" id="IPR024590">
    <property type="entry name" value="HrpA_C"/>
</dbReference>
<dbReference type="InterPro" id="IPR014001">
    <property type="entry name" value="Helicase_ATP-bd"/>
</dbReference>
<dbReference type="GO" id="GO:0016887">
    <property type="term" value="F:ATP hydrolysis activity"/>
    <property type="evidence" value="ECO:0007669"/>
    <property type="project" value="InterPro"/>
</dbReference>
<evidence type="ECO:0000256" key="2">
    <source>
        <dbReference type="ARBA" id="ARBA00022801"/>
    </source>
</evidence>
<dbReference type="GO" id="GO:0003724">
    <property type="term" value="F:RNA helicase activity"/>
    <property type="evidence" value="ECO:0007669"/>
    <property type="project" value="InterPro"/>
</dbReference>
<dbReference type="AlphaFoldDB" id="A0A318E7G2"/>
<dbReference type="CDD" id="cd18791">
    <property type="entry name" value="SF2_C_RHA"/>
    <property type="match status" value="1"/>
</dbReference>
<dbReference type="Pfam" id="PF00271">
    <property type="entry name" value="Helicase_C"/>
    <property type="match status" value="1"/>
</dbReference>
<accession>A0A318E7G2</accession>